<evidence type="ECO:0000313" key="3">
    <source>
        <dbReference type="EMBL" id="MBD2865383.1"/>
    </source>
</evidence>
<name>A0A927H2I0_9BACL</name>
<dbReference type="AlphaFoldDB" id="A0A927H2I0"/>
<dbReference type="InterPro" id="IPR012334">
    <property type="entry name" value="Pectin_lyas_fold"/>
</dbReference>
<dbReference type="Pfam" id="PF12708">
    <property type="entry name" value="Pect-lyase_RHGA_epim"/>
    <property type="match status" value="1"/>
</dbReference>
<reference evidence="3" key="1">
    <citation type="submission" date="2020-09" db="EMBL/GenBank/DDBJ databases">
        <title>A novel bacterium of genus Paenibacillus, isolated from South China Sea.</title>
        <authorList>
            <person name="Huang H."/>
            <person name="Mo K."/>
            <person name="Hu Y."/>
        </authorList>
    </citation>
    <scope>NUCLEOTIDE SEQUENCE</scope>
    <source>
        <strain evidence="3">IB182363</strain>
    </source>
</reference>
<feature type="transmembrane region" description="Helical" evidence="1">
    <location>
        <begin position="25"/>
        <end position="43"/>
    </location>
</feature>
<protein>
    <recommendedName>
        <fullName evidence="2">Rhamnogalacturonase A/B/Epimerase-like pectate lyase domain-containing protein</fullName>
    </recommendedName>
</protein>
<feature type="domain" description="Rhamnogalacturonase A/B/Epimerase-like pectate lyase" evidence="2">
    <location>
        <begin position="139"/>
        <end position="341"/>
    </location>
</feature>
<dbReference type="InterPro" id="IPR006311">
    <property type="entry name" value="TAT_signal"/>
</dbReference>
<accession>A0A927H2I0</accession>
<keyword evidence="1" id="KW-0812">Transmembrane</keyword>
<evidence type="ECO:0000259" key="2">
    <source>
        <dbReference type="Pfam" id="PF12708"/>
    </source>
</evidence>
<dbReference type="Gene3D" id="2.160.20.10">
    <property type="entry name" value="Single-stranded right-handed beta-helix, Pectin lyase-like"/>
    <property type="match status" value="1"/>
</dbReference>
<dbReference type="EMBL" id="JACXJA010000041">
    <property type="protein sequence ID" value="MBD2865383.1"/>
    <property type="molecule type" value="Genomic_DNA"/>
</dbReference>
<dbReference type="InterPro" id="IPR024535">
    <property type="entry name" value="RHGA/B-epi-like_pectate_lyase"/>
</dbReference>
<organism evidence="3 4">
    <name type="scientific">Paenibacillus oceani</name>
    <dbReference type="NCBI Taxonomy" id="2772510"/>
    <lineage>
        <taxon>Bacteria</taxon>
        <taxon>Bacillati</taxon>
        <taxon>Bacillota</taxon>
        <taxon>Bacilli</taxon>
        <taxon>Bacillales</taxon>
        <taxon>Paenibacillaceae</taxon>
        <taxon>Paenibacillus</taxon>
    </lineage>
</organism>
<dbReference type="RefSeq" id="WP_190931001.1">
    <property type="nucleotide sequence ID" value="NZ_JACXJA010000041.1"/>
</dbReference>
<comment type="caution">
    <text evidence="3">The sequence shown here is derived from an EMBL/GenBank/DDBJ whole genome shotgun (WGS) entry which is preliminary data.</text>
</comment>
<gene>
    <name evidence="3" type="ORF">IDH45_25705</name>
</gene>
<proteinExistence type="predicted"/>
<keyword evidence="1" id="KW-1133">Transmembrane helix</keyword>
<dbReference type="InterPro" id="IPR011050">
    <property type="entry name" value="Pectin_lyase_fold/virulence"/>
</dbReference>
<evidence type="ECO:0000313" key="4">
    <source>
        <dbReference type="Proteomes" id="UP000639396"/>
    </source>
</evidence>
<keyword evidence="4" id="KW-1185">Reference proteome</keyword>
<dbReference type="Proteomes" id="UP000639396">
    <property type="component" value="Unassembled WGS sequence"/>
</dbReference>
<sequence>MNGKTKGEQSNRRIEMKERLSRRELVASIGIAGATIAAGAFLSNNISLAAGNNNSETVTGSVYGNGGGWESNCVLAITIAELRTISTAKSGNVYYVTDQGQEGPFYYDSFDSSSADNTGTIIVSSSGLRFKRIFDGALDVKWFGARGDGVADDTVNIRKAIAALHDGSSLYFPKGEYIIDSGCLVIRGLNRVSIYGDGESSWIHPNGQGPTGVKSYFHTTVAIDQCSNLQIRNLRIESKGENWGNSDAGVGQAWGDGRTNFCIEKGGHALLVARSTSITVQNITARYCGSVGVMYFSSCDDILVRDCFANASSLGYAMYAIDNWCANSINMKRTYNFINCNGWKEPGYSIYSGKGGIVAEGDQSLVLNVNIQGGIFKNCRIGGDAKSLGCAVSAIFTNLTMHGVVSDDCLIGLFAGARGLNATKTVHRVIGCSFMNNKVSGVFLDFKNPGSGFHHLYLKDTVIQTSEESAWHSFDDLRVKKSSGIVNTNYLSGRIHLSNVTITGAEYGIYSMDYLDVKCLSSEIHATKYAFNIYGGGTYQLSGSDIISDNDTAFLFRTANLNMSGGSTNTRTLRTYITNNYINSNVDQNLFSVTGAISDVESLTVKDNIVRNGYLYFNPGSAQFVQLDEILSSITTKVDSIGLAGTNTFVILKLPKDKQYNYTKIYTEAGTLFNILGSVNDYGGSRGTYLIYLHGDVRASFPAGSISRVIGL</sequence>
<keyword evidence="1" id="KW-0472">Membrane</keyword>
<dbReference type="SUPFAM" id="SSF51126">
    <property type="entry name" value="Pectin lyase-like"/>
    <property type="match status" value="1"/>
</dbReference>
<evidence type="ECO:0000256" key="1">
    <source>
        <dbReference type="SAM" id="Phobius"/>
    </source>
</evidence>
<dbReference type="PROSITE" id="PS51318">
    <property type="entry name" value="TAT"/>
    <property type="match status" value="1"/>
</dbReference>